<evidence type="ECO:0000313" key="5">
    <source>
        <dbReference type="Proteomes" id="UP000076842"/>
    </source>
</evidence>
<dbReference type="EMBL" id="KV423998">
    <property type="protein sequence ID" value="KZT55238.1"/>
    <property type="molecule type" value="Genomic_DNA"/>
</dbReference>
<sequence>MFARVLSSTISRQATRGLVRAAPRCLARVSRTSRPLTQRFASSAPAPSFTDPTDMEAIKALEEGTQKLEEGDLEGATKCYERSVQIRRTAHTLYNLGVIRYHAKEYDAAIEAWLESIDMEPRSADAHTNLASAYIMSPHSRPELALKHLQVAHSLAPEDPEIAFNLAAVLEASGRLEEALMYYKQSRERGIERAAMNIRNVGGKIIAEKLKEDQDPETKQ</sequence>
<keyword evidence="5" id="KW-1185">Reference proteome</keyword>
<evidence type="ECO:0000313" key="4">
    <source>
        <dbReference type="EMBL" id="KZT55238.1"/>
    </source>
</evidence>
<dbReference type="Pfam" id="PF13429">
    <property type="entry name" value="TPR_15"/>
    <property type="match status" value="1"/>
</dbReference>
<comment type="similarity">
    <text evidence="2">Belongs to the APC3/CDC27 family.</text>
</comment>
<evidence type="ECO:0000256" key="1">
    <source>
        <dbReference type="ARBA" id="ARBA00022803"/>
    </source>
</evidence>
<dbReference type="SUPFAM" id="SSF48452">
    <property type="entry name" value="TPR-like"/>
    <property type="match status" value="1"/>
</dbReference>
<dbReference type="PANTHER" id="PTHR12558:SF13">
    <property type="entry name" value="CELL DIVISION CYCLE PROTEIN 27 HOMOLOG"/>
    <property type="match status" value="1"/>
</dbReference>
<accession>A0A165ENU0</accession>
<proteinExistence type="inferred from homology"/>
<gene>
    <name evidence="4" type="ORF">CALCODRAFT_356465</name>
</gene>
<dbReference type="AlphaFoldDB" id="A0A165ENU0"/>
<evidence type="ECO:0000256" key="3">
    <source>
        <dbReference type="PROSITE-ProRule" id="PRU00339"/>
    </source>
</evidence>
<dbReference type="Proteomes" id="UP000076842">
    <property type="component" value="Unassembled WGS sequence"/>
</dbReference>
<dbReference type="Gene3D" id="1.25.40.10">
    <property type="entry name" value="Tetratricopeptide repeat domain"/>
    <property type="match status" value="1"/>
</dbReference>
<reference evidence="4 5" key="1">
    <citation type="journal article" date="2016" name="Mol. Biol. Evol.">
        <title>Comparative Genomics of Early-Diverging Mushroom-Forming Fungi Provides Insights into the Origins of Lignocellulose Decay Capabilities.</title>
        <authorList>
            <person name="Nagy L.G."/>
            <person name="Riley R."/>
            <person name="Tritt A."/>
            <person name="Adam C."/>
            <person name="Daum C."/>
            <person name="Floudas D."/>
            <person name="Sun H."/>
            <person name="Yadav J.S."/>
            <person name="Pangilinan J."/>
            <person name="Larsson K.H."/>
            <person name="Matsuura K."/>
            <person name="Barry K."/>
            <person name="Labutti K."/>
            <person name="Kuo R."/>
            <person name="Ohm R.A."/>
            <person name="Bhattacharya S.S."/>
            <person name="Shirouzu T."/>
            <person name="Yoshinaga Y."/>
            <person name="Martin F.M."/>
            <person name="Grigoriev I.V."/>
            <person name="Hibbett D.S."/>
        </authorList>
    </citation>
    <scope>NUCLEOTIDE SEQUENCE [LARGE SCALE GENOMIC DNA]</scope>
    <source>
        <strain evidence="4 5">HHB12733</strain>
    </source>
</reference>
<dbReference type="GO" id="GO:0005680">
    <property type="term" value="C:anaphase-promoting complex"/>
    <property type="evidence" value="ECO:0007669"/>
    <property type="project" value="UniProtKB-ARBA"/>
</dbReference>
<dbReference type="PROSITE" id="PS50005">
    <property type="entry name" value="TPR"/>
    <property type="match status" value="1"/>
</dbReference>
<dbReference type="OrthoDB" id="1926212at2759"/>
<dbReference type="InterPro" id="IPR011990">
    <property type="entry name" value="TPR-like_helical_dom_sf"/>
</dbReference>
<keyword evidence="1 3" id="KW-0802">TPR repeat</keyword>
<dbReference type="SMART" id="SM00028">
    <property type="entry name" value="TPR"/>
    <property type="match status" value="3"/>
</dbReference>
<dbReference type="PANTHER" id="PTHR12558">
    <property type="entry name" value="CELL DIVISION CYCLE 16,23,27"/>
    <property type="match status" value="1"/>
</dbReference>
<dbReference type="InParanoid" id="A0A165ENU0"/>
<dbReference type="InterPro" id="IPR019734">
    <property type="entry name" value="TPR_rpt"/>
</dbReference>
<name>A0A165ENU0_9BASI</name>
<feature type="repeat" description="TPR" evidence="3">
    <location>
        <begin position="90"/>
        <end position="123"/>
    </location>
</feature>
<protein>
    <submittedName>
        <fullName evidence="4">TPR-like protein</fullName>
    </submittedName>
</protein>
<organism evidence="4 5">
    <name type="scientific">Calocera cornea HHB12733</name>
    <dbReference type="NCBI Taxonomy" id="1353952"/>
    <lineage>
        <taxon>Eukaryota</taxon>
        <taxon>Fungi</taxon>
        <taxon>Dikarya</taxon>
        <taxon>Basidiomycota</taxon>
        <taxon>Agaricomycotina</taxon>
        <taxon>Dacrymycetes</taxon>
        <taxon>Dacrymycetales</taxon>
        <taxon>Dacrymycetaceae</taxon>
        <taxon>Calocera</taxon>
    </lineage>
</organism>
<evidence type="ECO:0000256" key="2">
    <source>
        <dbReference type="ARBA" id="ARBA00038210"/>
    </source>
</evidence>